<evidence type="ECO:0000256" key="1">
    <source>
        <dbReference type="SAM" id="MobiDB-lite"/>
    </source>
</evidence>
<keyword evidence="3" id="KW-1185">Reference proteome</keyword>
<feature type="compositionally biased region" description="Polar residues" evidence="1">
    <location>
        <begin position="89"/>
        <end position="98"/>
    </location>
</feature>
<name>A0ABR3EUM0_9AGAR</name>
<evidence type="ECO:0000313" key="3">
    <source>
        <dbReference type="Proteomes" id="UP001465976"/>
    </source>
</evidence>
<feature type="region of interest" description="Disordered" evidence="1">
    <location>
        <begin position="66"/>
        <end position="133"/>
    </location>
</feature>
<protein>
    <submittedName>
        <fullName evidence="2">Uncharacterized protein</fullName>
    </submittedName>
</protein>
<reference evidence="2 3" key="1">
    <citation type="submission" date="2024-02" db="EMBL/GenBank/DDBJ databases">
        <title>A draft genome for the cacao thread blight pathogen Marasmius crinis-equi.</title>
        <authorList>
            <person name="Cohen S.P."/>
            <person name="Baruah I.K."/>
            <person name="Amoako-Attah I."/>
            <person name="Bukari Y."/>
            <person name="Meinhardt L.W."/>
            <person name="Bailey B.A."/>
        </authorList>
    </citation>
    <scope>NUCLEOTIDE SEQUENCE [LARGE SCALE GENOMIC DNA]</scope>
    <source>
        <strain evidence="2 3">GH-76</strain>
    </source>
</reference>
<dbReference type="Gene3D" id="3.60.130.30">
    <property type="match status" value="1"/>
</dbReference>
<evidence type="ECO:0000313" key="2">
    <source>
        <dbReference type="EMBL" id="KAL0566486.1"/>
    </source>
</evidence>
<dbReference type="EMBL" id="JBAHYK010001884">
    <property type="protein sequence ID" value="KAL0566486.1"/>
    <property type="molecule type" value="Genomic_DNA"/>
</dbReference>
<organism evidence="2 3">
    <name type="scientific">Marasmius crinis-equi</name>
    <dbReference type="NCBI Taxonomy" id="585013"/>
    <lineage>
        <taxon>Eukaryota</taxon>
        <taxon>Fungi</taxon>
        <taxon>Dikarya</taxon>
        <taxon>Basidiomycota</taxon>
        <taxon>Agaricomycotina</taxon>
        <taxon>Agaricomycetes</taxon>
        <taxon>Agaricomycetidae</taxon>
        <taxon>Agaricales</taxon>
        <taxon>Marasmiineae</taxon>
        <taxon>Marasmiaceae</taxon>
        <taxon>Marasmius</taxon>
    </lineage>
</organism>
<sequence length="502" mass="55700">MSSVEAVSWTRKLRNGKIFSQLPVPSVSFHNLVVPALEAEAHAWVYEEGDDLAAEKAGAEETVNVADWAPSHPSSSKITPPAIPDHGSDLSQHASASDVTLEDLPPPKNPNKRSLSPDVPETPAQSPANIRRAKRRRWQFDGYESRAKAQPQPHSAPVATALLPKSLPSKADACTAKNVAFEGEFNGAATVYSLEDMTKMGYRVIGLDEWDGVSSIPIVDTEGRVIAVLVGRPNDPEYLEDARNFHHHILRKRDLFEGEDESQPRGDFPAQAVGISYGLGQPYPERLRNLKYGEPVEELLRTPGAERIASFQSAAYSRWSPHNYRRYSDAKQFIQSHDKTQNERWNFERSVFAAATINFGPQTRTFKHCDVQNSPFGWCAVTALGDFDATLGGHLILWDLGLVIRFPAGSTILLPSATIAHSNIPVRDGETRTSFTQYSAGCLFCWVECGGRNLEQLKKKDRAAYRQNRQALVVKSFIDEGVRRFVTLDYLVDNGYIQGEVA</sequence>
<comment type="caution">
    <text evidence="2">The sequence shown here is derived from an EMBL/GenBank/DDBJ whole genome shotgun (WGS) entry which is preliminary data.</text>
</comment>
<proteinExistence type="predicted"/>
<gene>
    <name evidence="2" type="ORF">V5O48_015524</name>
</gene>
<accession>A0ABR3EUM0</accession>
<dbReference type="Proteomes" id="UP001465976">
    <property type="component" value="Unassembled WGS sequence"/>
</dbReference>